<evidence type="ECO:0000256" key="1">
    <source>
        <dbReference type="SAM" id="MobiDB-lite"/>
    </source>
</evidence>
<dbReference type="Proteomes" id="UP000319462">
    <property type="component" value="Chromosome 20"/>
</dbReference>
<evidence type="ECO:0000313" key="3">
    <source>
        <dbReference type="Proteomes" id="UP000319462"/>
    </source>
</evidence>
<gene>
    <name evidence="2" type="ORF">LBRM2904_20.5650</name>
</gene>
<dbReference type="VEuPathDB" id="TriTrypDB:LbrM.20.5000"/>
<dbReference type="AlphaFoldDB" id="A0A3P3Z5L0"/>
<proteinExistence type="predicted"/>
<dbReference type="EMBL" id="LS997619">
    <property type="protein sequence ID" value="SYZ65521.1"/>
    <property type="molecule type" value="Genomic_DNA"/>
</dbReference>
<dbReference type="KEGG" id="lbz:LBRM_20_5000"/>
<organism evidence="2 3">
    <name type="scientific">Leishmania braziliensis MHOM/BR/75/M2904</name>
    <dbReference type="NCBI Taxonomy" id="420245"/>
    <lineage>
        <taxon>Eukaryota</taxon>
        <taxon>Discoba</taxon>
        <taxon>Euglenozoa</taxon>
        <taxon>Kinetoplastea</taxon>
        <taxon>Metakinetoplastina</taxon>
        <taxon>Trypanosomatida</taxon>
        <taxon>Trypanosomatidae</taxon>
        <taxon>Leishmaniinae</taxon>
        <taxon>Leishmania</taxon>
        <taxon>Leishmania braziliensis species complex</taxon>
    </lineage>
</organism>
<name>A0A3P3Z5L0_LEIBR</name>
<feature type="region of interest" description="Disordered" evidence="1">
    <location>
        <begin position="1"/>
        <end position="24"/>
    </location>
</feature>
<feature type="compositionally biased region" description="Low complexity" evidence="1">
    <location>
        <begin position="15"/>
        <end position="24"/>
    </location>
</feature>
<evidence type="ECO:0000313" key="2">
    <source>
        <dbReference type="EMBL" id="SYZ65521.1"/>
    </source>
</evidence>
<reference evidence="2 3" key="1">
    <citation type="submission" date="2018-09" db="EMBL/GenBank/DDBJ databases">
        <authorList>
            <person name="Peiro R."/>
            <person name="Begona"/>
            <person name="Cbmso G."/>
            <person name="Lopez M."/>
            <person name="Gonzalez S."/>
        </authorList>
    </citation>
    <scope>NUCLEOTIDE SEQUENCE [LARGE SCALE GENOMIC DNA]</scope>
</reference>
<accession>A0A3P3Z5L0</accession>
<dbReference type="RefSeq" id="XP_003723049.1">
    <property type="nucleotide sequence ID" value="XM_003723001.1"/>
</dbReference>
<protein>
    <submittedName>
        <fullName evidence="2">Hypothetical_protein</fullName>
    </submittedName>
</protein>
<sequence>MSLLSSRGVTPPAPAFSAAAKDAPQAPRNFRRAAVLTYRTAPHPNDSIEGIFEALLMLAADQLDPNGEVRESSRSSASRAEKRGWLGRAWRHVVNYASSDLWQMHQADFLKAFSRQLELNPAEESSTVMVSCQCFMVSGGKLHFGSLFATNCGLYFCSCTPETALAAATAAEYDASSNTTADSGDAEDEIEYIKERILFTDVASLLPSISLEQHGTVTPFIQGIPSGVVAPTALQVFTVQLSTVLQFVDLHKVAVKQPKKFAAEAKRFSDDTVQDAPCTDVVQKCEYNLVCKLPPNLETLKFCALLWRLWTQRLHELGRPLENPAAHYAEPH</sequence>